<accession>A0A180G4R8</accession>
<evidence type="ECO:0000313" key="5">
    <source>
        <dbReference type="Proteomes" id="UP000005240"/>
    </source>
</evidence>
<feature type="compositionally biased region" description="Polar residues" evidence="1">
    <location>
        <begin position="231"/>
        <end position="271"/>
    </location>
</feature>
<gene>
    <name evidence="3" type="ORF">PTTG_11661</name>
</gene>
<dbReference type="Proteomes" id="UP000005240">
    <property type="component" value="Unassembled WGS sequence"/>
</dbReference>
<evidence type="ECO:0000313" key="4">
    <source>
        <dbReference type="EnsemblFungi" id="PTTG_11661-t43_1-p1"/>
    </source>
</evidence>
<proteinExistence type="predicted"/>
<reference evidence="3" key="1">
    <citation type="submission" date="2009-11" db="EMBL/GenBank/DDBJ databases">
        <authorList>
            <consortium name="The Broad Institute Genome Sequencing Platform"/>
            <person name="Ward D."/>
            <person name="Feldgarden M."/>
            <person name="Earl A."/>
            <person name="Young S.K."/>
            <person name="Zeng Q."/>
            <person name="Koehrsen M."/>
            <person name="Alvarado L."/>
            <person name="Berlin A."/>
            <person name="Bochicchio J."/>
            <person name="Borenstein D."/>
            <person name="Chapman S.B."/>
            <person name="Chen Z."/>
            <person name="Engels R."/>
            <person name="Freedman E."/>
            <person name="Gellesch M."/>
            <person name="Goldberg J."/>
            <person name="Griggs A."/>
            <person name="Gujja S."/>
            <person name="Heilman E."/>
            <person name="Heiman D."/>
            <person name="Hepburn T."/>
            <person name="Howarth C."/>
            <person name="Jen D."/>
            <person name="Larson L."/>
            <person name="Lewis B."/>
            <person name="Mehta T."/>
            <person name="Park D."/>
            <person name="Pearson M."/>
            <person name="Roberts A."/>
            <person name="Saif S."/>
            <person name="Shea T."/>
            <person name="Shenoy N."/>
            <person name="Sisk P."/>
            <person name="Stolte C."/>
            <person name="Sykes S."/>
            <person name="Thomson T."/>
            <person name="Walk T."/>
            <person name="White J."/>
            <person name="Yandava C."/>
            <person name="Izard J."/>
            <person name="Baranova O.V."/>
            <person name="Blanton J.M."/>
            <person name="Tanner A.C."/>
            <person name="Dewhirst F.E."/>
            <person name="Haas B."/>
            <person name="Nusbaum C."/>
            <person name="Birren B."/>
        </authorList>
    </citation>
    <scope>NUCLEOTIDE SEQUENCE [LARGE SCALE GENOMIC DNA]</scope>
    <source>
        <strain evidence="3">1-1 BBBD Race 1</strain>
    </source>
</reference>
<evidence type="ECO:0000256" key="1">
    <source>
        <dbReference type="SAM" id="MobiDB-lite"/>
    </source>
</evidence>
<sequence length="399" mass="45484">MDRVAPTWLEIILCSLSLVTTAFPAELQGLRTTARDPINPRNNNPDVFEGLDCDFLGPSELQSITEELKFPNYPYYGPLGHPVPALFRPSEEIDGHHPTHDQAAILYYKEGVAPKRRLIQAPAKPVAFSKGSEPVQGPKPHRIKRLAMRGIEEEIKRLISGTVWQAGTHDRKLVSLRKTLQDAQRRQPLIHQSDNPLQTEAPSESFQTSLEAVPCASKQVRPNERLEFDDQQTTIEHVTQTSTIPELHPQSSIARSNSADQAKNKQPNQGTRAEKTELLSRGPQMDALHYRVLKALSYQDRQGKEEFRLFKEKLLKKHYEIDDLYRSSPISPSTEINTEMLGELEMIVDRIGLPEKHGEHYLWDSLIRPPLQSKNQQVKKYDLILNEDQQNFRSPTFLS</sequence>
<evidence type="ECO:0000313" key="3">
    <source>
        <dbReference type="EMBL" id="OAV87590.1"/>
    </source>
</evidence>
<dbReference type="VEuPathDB" id="FungiDB:PTTG_11661"/>
<evidence type="ECO:0000256" key="2">
    <source>
        <dbReference type="SAM" id="SignalP"/>
    </source>
</evidence>
<name>A0A180G4R8_PUCT1</name>
<dbReference type="AlphaFoldDB" id="A0A180G4R8"/>
<feature type="compositionally biased region" description="Polar residues" evidence="1">
    <location>
        <begin position="190"/>
        <end position="210"/>
    </location>
</feature>
<feature type="region of interest" description="Disordered" evidence="1">
    <location>
        <begin position="184"/>
        <end position="281"/>
    </location>
</feature>
<dbReference type="EnsemblFungi" id="PTTG_11661-t43_1">
    <property type="protein sequence ID" value="PTTG_11661-t43_1-p1"/>
    <property type="gene ID" value="PTTG_11661"/>
</dbReference>
<protein>
    <submittedName>
        <fullName evidence="3 4">Uncharacterized protein</fullName>
    </submittedName>
</protein>
<reference evidence="4" key="4">
    <citation type="submission" date="2025-05" db="UniProtKB">
        <authorList>
            <consortium name="EnsemblFungi"/>
        </authorList>
    </citation>
    <scope>IDENTIFICATION</scope>
    <source>
        <strain evidence="4">isolate 1-1 / race 1 (BBBD)</strain>
    </source>
</reference>
<dbReference type="EMBL" id="ADAS02000345">
    <property type="protein sequence ID" value="OAV87590.1"/>
    <property type="molecule type" value="Genomic_DNA"/>
</dbReference>
<reference evidence="3" key="2">
    <citation type="submission" date="2016-05" db="EMBL/GenBank/DDBJ databases">
        <title>Comparative analysis highlights variable genome content of wheat rusts and divergence of the mating loci.</title>
        <authorList>
            <person name="Cuomo C.A."/>
            <person name="Bakkeren G."/>
            <person name="Szabo L."/>
            <person name="Khalil H."/>
            <person name="Joly D."/>
            <person name="Goldberg J."/>
            <person name="Young S."/>
            <person name="Zeng Q."/>
            <person name="Fellers J."/>
        </authorList>
    </citation>
    <scope>NUCLEOTIDE SEQUENCE [LARGE SCALE GENOMIC DNA]</scope>
    <source>
        <strain evidence="3">1-1 BBBD Race 1</strain>
    </source>
</reference>
<keyword evidence="2" id="KW-0732">Signal</keyword>
<feature type="signal peptide" evidence="2">
    <location>
        <begin position="1"/>
        <end position="24"/>
    </location>
</feature>
<reference evidence="4 5" key="3">
    <citation type="journal article" date="2017" name="G3 (Bethesda)">
        <title>Comparative analysis highlights variable genome content of wheat rusts and divergence of the mating loci.</title>
        <authorList>
            <person name="Cuomo C.A."/>
            <person name="Bakkeren G."/>
            <person name="Khalil H.B."/>
            <person name="Panwar V."/>
            <person name="Joly D."/>
            <person name="Linning R."/>
            <person name="Sakthikumar S."/>
            <person name="Song X."/>
            <person name="Adiconis X."/>
            <person name="Fan L."/>
            <person name="Goldberg J.M."/>
            <person name="Levin J.Z."/>
            <person name="Young S."/>
            <person name="Zeng Q."/>
            <person name="Anikster Y."/>
            <person name="Bruce M."/>
            <person name="Wang M."/>
            <person name="Yin C."/>
            <person name="McCallum B."/>
            <person name="Szabo L.J."/>
            <person name="Hulbert S."/>
            <person name="Chen X."/>
            <person name="Fellers J.P."/>
        </authorList>
    </citation>
    <scope>NUCLEOTIDE SEQUENCE</scope>
    <source>
        <strain evidence="4">isolate 1-1 / race 1 (BBBD)</strain>
        <strain evidence="5">Isolate 1-1 / race 1 (BBBD)</strain>
    </source>
</reference>
<feature type="chain" id="PRO_5008109555" evidence="2">
    <location>
        <begin position="25"/>
        <end position="399"/>
    </location>
</feature>
<keyword evidence="5" id="KW-1185">Reference proteome</keyword>
<organism evidence="3">
    <name type="scientific">Puccinia triticina (isolate 1-1 / race 1 (BBBD))</name>
    <name type="common">Brown leaf rust fungus</name>
    <dbReference type="NCBI Taxonomy" id="630390"/>
    <lineage>
        <taxon>Eukaryota</taxon>
        <taxon>Fungi</taxon>
        <taxon>Dikarya</taxon>
        <taxon>Basidiomycota</taxon>
        <taxon>Pucciniomycotina</taxon>
        <taxon>Pucciniomycetes</taxon>
        <taxon>Pucciniales</taxon>
        <taxon>Pucciniaceae</taxon>
        <taxon>Puccinia</taxon>
    </lineage>
</organism>